<protein>
    <submittedName>
        <fullName evidence="4">Uncharacterized protein</fullName>
    </submittedName>
</protein>
<evidence type="ECO:0000313" key="4">
    <source>
        <dbReference type="EMBL" id="ODS01242.1"/>
    </source>
</evidence>
<sequence>MLIEYMCQRLGIADLGKTDVLDFGCGCRFADAIVNKELPIGRYTGIDIDKEMIEFLSRNVSDTRLAFYYWDVQNPLYNPNGEALTSNSSLPVGERDFDLICMFSVITHQLPDDAENLLRILRRYVRPEGRLFFSANIQDMDGDYREMAHRPTLHSAYSAAFLQGLLARTGWKCLSLEGKTPQGVPIQDSFLCAPV</sequence>
<keyword evidence="1" id="KW-0489">Methyltransferase</keyword>
<dbReference type="STRING" id="1774968.AUC68_12845"/>
<keyword evidence="3" id="KW-0949">S-adenosyl-L-methionine</keyword>
<dbReference type="SUPFAM" id="SSF53335">
    <property type="entry name" value="S-adenosyl-L-methionine-dependent methyltransferases"/>
    <property type="match status" value="1"/>
</dbReference>
<evidence type="ECO:0000256" key="3">
    <source>
        <dbReference type="ARBA" id="ARBA00022691"/>
    </source>
</evidence>
<keyword evidence="2" id="KW-0808">Transferase</keyword>
<accession>A0A1E3W6V8</accession>
<dbReference type="PANTHER" id="PTHR43464:SF19">
    <property type="entry name" value="UBIQUINONE BIOSYNTHESIS O-METHYLTRANSFERASE, MITOCHONDRIAL"/>
    <property type="match status" value="1"/>
</dbReference>
<dbReference type="PANTHER" id="PTHR43464">
    <property type="entry name" value="METHYLTRANSFERASE"/>
    <property type="match status" value="1"/>
</dbReference>
<evidence type="ECO:0000256" key="1">
    <source>
        <dbReference type="ARBA" id="ARBA00022603"/>
    </source>
</evidence>
<dbReference type="GO" id="GO:0008168">
    <property type="term" value="F:methyltransferase activity"/>
    <property type="evidence" value="ECO:0007669"/>
    <property type="project" value="UniProtKB-KW"/>
</dbReference>
<comment type="caution">
    <text evidence="4">The sequence shown here is derived from an EMBL/GenBank/DDBJ whole genome shotgun (WGS) entry which is preliminary data.</text>
</comment>
<gene>
    <name evidence="4" type="ORF">AUC68_12845</name>
</gene>
<proteinExistence type="predicted"/>
<organism evidence="4 5">
    <name type="scientific">Methyloceanibacter methanicus</name>
    <dbReference type="NCBI Taxonomy" id="1774968"/>
    <lineage>
        <taxon>Bacteria</taxon>
        <taxon>Pseudomonadati</taxon>
        <taxon>Pseudomonadota</taxon>
        <taxon>Alphaproteobacteria</taxon>
        <taxon>Hyphomicrobiales</taxon>
        <taxon>Hyphomicrobiaceae</taxon>
        <taxon>Methyloceanibacter</taxon>
    </lineage>
</organism>
<dbReference type="GO" id="GO:0032259">
    <property type="term" value="P:methylation"/>
    <property type="evidence" value="ECO:0007669"/>
    <property type="project" value="UniProtKB-KW"/>
</dbReference>
<dbReference type="Gene3D" id="3.40.50.150">
    <property type="entry name" value="Vaccinia Virus protein VP39"/>
    <property type="match status" value="1"/>
</dbReference>
<dbReference type="AlphaFoldDB" id="A0A1E3W6V8"/>
<dbReference type="InterPro" id="IPR029063">
    <property type="entry name" value="SAM-dependent_MTases_sf"/>
</dbReference>
<keyword evidence="5" id="KW-1185">Reference proteome</keyword>
<dbReference type="EMBL" id="LPWG01000002">
    <property type="protein sequence ID" value="ODS01242.1"/>
    <property type="molecule type" value="Genomic_DNA"/>
</dbReference>
<reference evidence="4 5" key="1">
    <citation type="journal article" date="2016" name="Environ. Microbiol.">
        <title>New Methyloceanibacter diversity from North Sea sediments includes methanotroph containing solely the soluble methane monooxygenase.</title>
        <authorList>
            <person name="Vekeman B."/>
            <person name="Kerckhof F.M."/>
            <person name="Cremers G."/>
            <person name="de Vos P."/>
            <person name="Vandamme P."/>
            <person name="Boon N."/>
            <person name="Op den Camp H.J."/>
            <person name="Heylen K."/>
        </authorList>
    </citation>
    <scope>NUCLEOTIDE SEQUENCE [LARGE SCALE GENOMIC DNA]</scope>
    <source>
        <strain evidence="4 5">R-67174</strain>
    </source>
</reference>
<evidence type="ECO:0000256" key="2">
    <source>
        <dbReference type="ARBA" id="ARBA00022679"/>
    </source>
</evidence>
<dbReference type="Proteomes" id="UP000094501">
    <property type="component" value="Unassembled WGS sequence"/>
</dbReference>
<evidence type="ECO:0000313" key="5">
    <source>
        <dbReference type="Proteomes" id="UP000094501"/>
    </source>
</evidence>
<dbReference type="CDD" id="cd02440">
    <property type="entry name" value="AdoMet_MTases"/>
    <property type="match status" value="1"/>
</dbReference>
<dbReference type="Pfam" id="PF13489">
    <property type="entry name" value="Methyltransf_23"/>
    <property type="match status" value="1"/>
</dbReference>
<name>A0A1E3W6V8_9HYPH</name>